<evidence type="ECO:0000256" key="1">
    <source>
        <dbReference type="SAM" id="MobiDB-lite"/>
    </source>
</evidence>
<feature type="region of interest" description="Disordered" evidence="1">
    <location>
        <begin position="25"/>
        <end position="72"/>
    </location>
</feature>
<feature type="compositionally biased region" description="Polar residues" evidence="1">
    <location>
        <begin position="52"/>
        <end position="61"/>
    </location>
</feature>
<evidence type="ECO:0000313" key="3">
    <source>
        <dbReference type="Proteomes" id="UP000193240"/>
    </source>
</evidence>
<keyword evidence="3" id="KW-1185">Reference proteome</keyword>
<reference evidence="2 3" key="1">
    <citation type="journal article" date="2017" name="Genome Announc.">
        <title>Genome sequence of the saprophytic ascomycete Epicoccum nigrum ICMP 19927 strain isolated from New Zealand.</title>
        <authorList>
            <person name="Fokin M."/>
            <person name="Fleetwood D."/>
            <person name="Weir B.S."/>
            <person name="Villas-Boas S.G."/>
        </authorList>
    </citation>
    <scope>NUCLEOTIDE SEQUENCE [LARGE SCALE GENOMIC DNA]</scope>
    <source>
        <strain evidence="2 3">ICMP 19927</strain>
    </source>
</reference>
<accession>A0A1Y2LS13</accession>
<proteinExistence type="predicted"/>
<dbReference type="Proteomes" id="UP000193240">
    <property type="component" value="Unassembled WGS sequence"/>
</dbReference>
<dbReference type="AlphaFoldDB" id="A0A1Y2LS13"/>
<gene>
    <name evidence="2" type="ORF">B5807_09503</name>
</gene>
<dbReference type="InParanoid" id="A0A1Y2LS13"/>
<evidence type="ECO:0000313" key="2">
    <source>
        <dbReference type="EMBL" id="OSS45738.1"/>
    </source>
</evidence>
<sequence>MASKFVENLEEVPITHPHLNVSLDDILAEEGRKRSSSQSSASSNSNGRSGSETAQSPTSPTHPEGHLGSIKRRAFALGRRNFDYEYSTKRWKRLVYVLGFSRSLPSMHYFLPAPPTLQQTAVQDDGMTPEDEGDCYSRERPLN</sequence>
<feature type="compositionally biased region" description="Low complexity" evidence="1">
    <location>
        <begin position="36"/>
        <end position="51"/>
    </location>
</feature>
<protein>
    <submittedName>
        <fullName evidence="2">Uncharacterized protein</fullName>
    </submittedName>
</protein>
<feature type="region of interest" description="Disordered" evidence="1">
    <location>
        <begin position="120"/>
        <end position="143"/>
    </location>
</feature>
<dbReference type="EMBL" id="KZ107853">
    <property type="protein sequence ID" value="OSS45738.1"/>
    <property type="molecule type" value="Genomic_DNA"/>
</dbReference>
<name>A0A1Y2LS13_EPING</name>
<dbReference type="STRING" id="105696.A0A1Y2LS13"/>
<organism evidence="2 3">
    <name type="scientific">Epicoccum nigrum</name>
    <name type="common">Soil fungus</name>
    <name type="synonym">Epicoccum purpurascens</name>
    <dbReference type="NCBI Taxonomy" id="105696"/>
    <lineage>
        <taxon>Eukaryota</taxon>
        <taxon>Fungi</taxon>
        <taxon>Dikarya</taxon>
        <taxon>Ascomycota</taxon>
        <taxon>Pezizomycotina</taxon>
        <taxon>Dothideomycetes</taxon>
        <taxon>Pleosporomycetidae</taxon>
        <taxon>Pleosporales</taxon>
        <taxon>Pleosporineae</taxon>
        <taxon>Didymellaceae</taxon>
        <taxon>Epicoccum</taxon>
    </lineage>
</organism>